<feature type="compositionally biased region" description="Gly residues" evidence="10">
    <location>
        <begin position="236"/>
        <end position="251"/>
    </location>
</feature>
<dbReference type="PANTHER" id="PTHR10543">
    <property type="entry name" value="BETA-CAROTENE DIOXYGENASE"/>
    <property type="match status" value="1"/>
</dbReference>
<evidence type="ECO:0000256" key="10">
    <source>
        <dbReference type="SAM" id="MobiDB-lite"/>
    </source>
</evidence>
<keyword evidence="2 9" id="KW-0479">Metal-binding</keyword>
<dbReference type="InParanoid" id="A0A804M4A7"/>
<keyword evidence="3" id="KW-0809">Transit peptide</keyword>
<keyword evidence="6 9" id="KW-0408">Iron</keyword>
<keyword evidence="5" id="KW-0560">Oxidoreductase</keyword>
<reference evidence="11" key="2">
    <citation type="submission" date="2019-07" db="EMBL/GenBank/DDBJ databases">
        <authorList>
            <person name="Seetharam A."/>
            <person name="Woodhouse M."/>
            <person name="Cannon E."/>
        </authorList>
    </citation>
    <scope>NUCLEOTIDE SEQUENCE [LARGE SCALE GENOMIC DNA]</scope>
    <source>
        <strain evidence="11">cv. B73</strain>
    </source>
</reference>
<dbReference type="Proteomes" id="UP000007305">
    <property type="component" value="Chromosome 1"/>
</dbReference>
<dbReference type="EnsemblPlants" id="Zm00001eb057850_T001">
    <property type="protein sequence ID" value="Zm00001eb057850_P001"/>
    <property type="gene ID" value="Zm00001eb057850"/>
</dbReference>
<feature type="region of interest" description="Disordered" evidence="10">
    <location>
        <begin position="199"/>
        <end position="266"/>
    </location>
</feature>
<feature type="compositionally biased region" description="Basic and acidic residues" evidence="10">
    <location>
        <begin position="254"/>
        <end position="266"/>
    </location>
</feature>
<evidence type="ECO:0000256" key="9">
    <source>
        <dbReference type="PIRSR" id="PIRSR604294-1"/>
    </source>
</evidence>
<evidence type="ECO:0000313" key="11">
    <source>
        <dbReference type="EnsemblPlants" id="Zm00001eb057850_P001"/>
    </source>
</evidence>
<dbReference type="PANTHER" id="PTHR10543:SF89">
    <property type="entry name" value="CAROTENOID 9,10(9',10')-CLEAVAGE DIOXYGENASE 1"/>
    <property type="match status" value="1"/>
</dbReference>
<feature type="compositionally biased region" description="Basic and acidic residues" evidence="10">
    <location>
        <begin position="199"/>
        <end position="214"/>
    </location>
</feature>
<reference evidence="11" key="3">
    <citation type="submission" date="2021-05" db="UniProtKB">
        <authorList>
            <consortium name="EnsemblPlants"/>
        </authorList>
    </citation>
    <scope>IDENTIFICATION</scope>
    <source>
        <strain evidence="11">cv. B73</strain>
    </source>
</reference>
<evidence type="ECO:0000256" key="5">
    <source>
        <dbReference type="ARBA" id="ARBA00023002"/>
    </source>
</evidence>
<proteinExistence type="inferred from homology"/>
<evidence type="ECO:0000256" key="7">
    <source>
        <dbReference type="ARBA" id="ARBA00039084"/>
    </source>
</evidence>
<protein>
    <recommendedName>
        <fullName evidence="7">carotenoid 9,10-dioxygenase</fullName>
        <ecNumber evidence="7">1.14.99.n4</ecNumber>
    </recommendedName>
</protein>
<comment type="cofactor">
    <cofactor evidence="9">
        <name>Fe(2+)</name>
        <dbReference type="ChEBI" id="CHEBI:29033"/>
    </cofactor>
    <text evidence="9">Binds 1 Fe(2+) ion per subunit.</text>
</comment>
<dbReference type="EC" id="1.14.99.n4" evidence="7"/>
<feature type="binding site" evidence="9">
    <location>
        <position position="135"/>
    </location>
    <ligand>
        <name>Fe cation</name>
        <dbReference type="ChEBI" id="CHEBI:24875"/>
        <note>catalytic</note>
    </ligand>
</feature>
<keyword evidence="12" id="KW-1185">Reference proteome</keyword>
<reference evidence="12" key="1">
    <citation type="submission" date="2015-12" db="EMBL/GenBank/DDBJ databases">
        <title>Update maize B73 reference genome by single molecule sequencing technologies.</title>
        <authorList>
            <consortium name="Maize Genome Sequencing Project"/>
            <person name="Ware D."/>
        </authorList>
    </citation>
    <scope>NUCLEOTIDE SEQUENCE [LARGE SCALE GENOMIC DNA]</scope>
    <source>
        <strain evidence="12">cv. B73</strain>
    </source>
</reference>
<evidence type="ECO:0000256" key="2">
    <source>
        <dbReference type="ARBA" id="ARBA00022723"/>
    </source>
</evidence>
<name>A0A804M4A7_MAIZE</name>
<evidence type="ECO:0000256" key="4">
    <source>
        <dbReference type="ARBA" id="ARBA00022964"/>
    </source>
</evidence>
<dbReference type="InterPro" id="IPR004294">
    <property type="entry name" value="Carotenoid_Oase"/>
</dbReference>
<evidence type="ECO:0000256" key="8">
    <source>
        <dbReference type="ARBA" id="ARBA00048709"/>
    </source>
</evidence>
<evidence type="ECO:0000256" key="3">
    <source>
        <dbReference type="ARBA" id="ARBA00022946"/>
    </source>
</evidence>
<organism evidence="11 12">
    <name type="scientific">Zea mays</name>
    <name type="common">Maize</name>
    <dbReference type="NCBI Taxonomy" id="4577"/>
    <lineage>
        <taxon>Eukaryota</taxon>
        <taxon>Viridiplantae</taxon>
        <taxon>Streptophyta</taxon>
        <taxon>Embryophyta</taxon>
        <taxon>Tracheophyta</taxon>
        <taxon>Spermatophyta</taxon>
        <taxon>Magnoliopsida</taxon>
        <taxon>Liliopsida</taxon>
        <taxon>Poales</taxon>
        <taxon>Poaceae</taxon>
        <taxon>PACMAD clade</taxon>
        <taxon>Panicoideae</taxon>
        <taxon>Andropogonodae</taxon>
        <taxon>Andropogoneae</taxon>
        <taxon>Tripsacinae</taxon>
        <taxon>Zea</taxon>
    </lineage>
</organism>
<comment type="similarity">
    <text evidence="1">Belongs to the carotenoid oxygenase family.</text>
</comment>
<dbReference type="Gramene" id="Zm00001eb057850_T001">
    <property type="protein sequence ID" value="Zm00001eb057850_P001"/>
    <property type="gene ID" value="Zm00001eb057850"/>
</dbReference>
<evidence type="ECO:0000256" key="6">
    <source>
        <dbReference type="ARBA" id="ARBA00023004"/>
    </source>
</evidence>
<dbReference type="GO" id="GO:0016702">
    <property type="term" value="F:oxidoreductase activity, acting on single donors with incorporation of molecular oxygen, incorporation of two atoms of oxygen"/>
    <property type="evidence" value="ECO:0007669"/>
    <property type="project" value="InterPro"/>
</dbReference>
<comment type="catalytic activity">
    <reaction evidence="8">
        <text>all-trans-zeaxanthin + 2 O2 = 4,9-dimethyldodeca-2,4,6,8,10-pentaenedial + 2 (3R)-hydroxy-beta-ionone</text>
        <dbReference type="Rhea" id="RHEA:26393"/>
        <dbReference type="ChEBI" id="CHEBI:15379"/>
        <dbReference type="ChEBI" id="CHEBI:27547"/>
        <dbReference type="ChEBI" id="CHEBI:53171"/>
        <dbReference type="ChEBI" id="CHEBI:53173"/>
        <dbReference type="EC" id="1.14.99.n4"/>
    </reaction>
</comment>
<evidence type="ECO:0000313" key="12">
    <source>
        <dbReference type="Proteomes" id="UP000007305"/>
    </source>
</evidence>
<dbReference type="Pfam" id="PF03055">
    <property type="entry name" value="RPE65"/>
    <property type="match status" value="1"/>
</dbReference>
<keyword evidence="4" id="KW-0223">Dioxygenase</keyword>
<dbReference type="AlphaFoldDB" id="A0A804M4A7"/>
<evidence type="ECO:0000256" key="1">
    <source>
        <dbReference type="ARBA" id="ARBA00006787"/>
    </source>
</evidence>
<sequence>MGNTTQGQCMVFTWNGRRTNTKRYVYCTILDSIVKVTGIIKFDLHVEPESGRKELEVGGNVQGIYDLGPDIFGSEAIFVPKHPGVSGEEDDDYLIFFVHDENTGKSEVNVIDAKTMSADPVAVVELPNRVPYGFHAFFVTEDQLARQAEGHNRNPQEGVAVEVEARERGQAQEVGGEQAGEIVGAQAEQLQCGWLTERAQRHGAREAQPQEKQRGQPGGMGLASGRRWLAARRSARGGGGACGLAAGGGCDLVGSRKGDRKRDARG</sequence>
<dbReference type="GO" id="GO:0046872">
    <property type="term" value="F:metal ion binding"/>
    <property type="evidence" value="ECO:0007669"/>
    <property type="project" value="UniProtKB-KW"/>
</dbReference>
<accession>A0A804M4A7</accession>